<evidence type="ECO:0000256" key="7">
    <source>
        <dbReference type="ARBA" id="ARBA00023157"/>
    </source>
</evidence>
<dbReference type="InterPro" id="IPR051713">
    <property type="entry name" value="T-cell_Activation_Regulation"/>
</dbReference>
<protein>
    <recommendedName>
        <fullName evidence="11">Immunoglobulin domain-containing protein</fullName>
    </recommendedName>
</protein>
<dbReference type="InterPro" id="IPR013783">
    <property type="entry name" value="Ig-like_fold"/>
</dbReference>
<dbReference type="GO" id="GO:0042130">
    <property type="term" value="P:negative regulation of T cell proliferation"/>
    <property type="evidence" value="ECO:0007669"/>
    <property type="project" value="TreeGrafter"/>
</dbReference>
<dbReference type="PANTHER" id="PTHR25466:SF11">
    <property type="entry name" value="GALECTIN 17-RELATED"/>
    <property type="match status" value="1"/>
</dbReference>
<evidence type="ECO:0000256" key="6">
    <source>
        <dbReference type="ARBA" id="ARBA00023136"/>
    </source>
</evidence>
<evidence type="ECO:0000256" key="8">
    <source>
        <dbReference type="ARBA" id="ARBA00023170"/>
    </source>
</evidence>
<comment type="caution">
    <text evidence="12">The sequence shown here is derived from an EMBL/GenBank/DDBJ whole genome shotgun (WGS) entry which is preliminary data.</text>
</comment>
<dbReference type="GO" id="GO:0009897">
    <property type="term" value="C:external side of plasma membrane"/>
    <property type="evidence" value="ECO:0007669"/>
    <property type="project" value="TreeGrafter"/>
</dbReference>
<dbReference type="InterPro" id="IPR036179">
    <property type="entry name" value="Ig-like_dom_sf"/>
</dbReference>
<dbReference type="Gene3D" id="2.60.40.10">
    <property type="entry name" value="Immunoglobulins"/>
    <property type="match status" value="1"/>
</dbReference>
<organism evidence="12 13">
    <name type="scientific">Synaphobranchus kaupii</name>
    <name type="common">Kaup's arrowtooth eel</name>
    <dbReference type="NCBI Taxonomy" id="118154"/>
    <lineage>
        <taxon>Eukaryota</taxon>
        <taxon>Metazoa</taxon>
        <taxon>Chordata</taxon>
        <taxon>Craniata</taxon>
        <taxon>Vertebrata</taxon>
        <taxon>Euteleostomi</taxon>
        <taxon>Actinopterygii</taxon>
        <taxon>Neopterygii</taxon>
        <taxon>Teleostei</taxon>
        <taxon>Anguilliformes</taxon>
        <taxon>Synaphobranchidae</taxon>
        <taxon>Synaphobranchus</taxon>
    </lineage>
</organism>
<evidence type="ECO:0000256" key="3">
    <source>
        <dbReference type="ARBA" id="ARBA00022692"/>
    </source>
</evidence>
<dbReference type="OrthoDB" id="8951452at2759"/>
<evidence type="ECO:0000256" key="1">
    <source>
        <dbReference type="ARBA" id="ARBA00004251"/>
    </source>
</evidence>
<feature type="domain" description="Immunoglobulin" evidence="11">
    <location>
        <begin position="76"/>
        <end position="183"/>
    </location>
</feature>
<evidence type="ECO:0000256" key="5">
    <source>
        <dbReference type="ARBA" id="ARBA00022989"/>
    </source>
</evidence>
<keyword evidence="5" id="KW-1133">Transmembrane helix</keyword>
<evidence type="ECO:0000313" key="12">
    <source>
        <dbReference type="EMBL" id="KAJ8375204.1"/>
    </source>
</evidence>
<accession>A0A9Q1G5D0</accession>
<dbReference type="AlphaFoldDB" id="A0A9Q1G5D0"/>
<proteinExistence type="predicted"/>
<keyword evidence="8" id="KW-0675">Receptor</keyword>
<evidence type="ECO:0000259" key="11">
    <source>
        <dbReference type="SMART" id="SM00409"/>
    </source>
</evidence>
<keyword evidence="9" id="KW-0325">Glycoprotein</keyword>
<evidence type="ECO:0000256" key="10">
    <source>
        <dbReference type="ARBA" id="ARBA00023319"/>
    </source>
</evidence>
<dbReference type="SMART" id="SM00409">
    <property type="entry name" value="IG"/>
    <property type="match status" value="2"/>
</dbReference>
<evidence type="ECO:0000256" key="4">
    <source>
        <dbReference type="ARBA" id="ARBA00022729"/>
    </source>
</evidence>
<evidence type="ECO:0000256" key="2">
    <source>
        <dbReference type="ARBA" id="ARBA00022475"/>
    </source>
</evidence>
<dbReference type="GO" id="GO:0071222">
    <property type="term" value="P:cellular response to lipopolysaccharide"/>
    <property type="evidence" value="ECO:0007669"/>
    <property type="project" value="TreeGrafter"/>
</dbReference>
<evidence type="ECO:0000256" key="9">
    <source>
        <dbReference type="ARBA" id="ARBA00023180"/>
    </source>
</evidence>
<name>A0A9Q1G5D0_SYNKA</name>
<keyword evidence="4" id="KW-0732">Signal</keyword>
<comment type="subcellular location">
    <subcellularLocation>
        <location evidence="1">Cell membrane</location>
        <topology evidence="1">Single-pass type I membrane protein</topology>
    </subcellularLocation>
</comment>
<dbReference type="PANTHER" id="PTHR25466">
    <property type="entry name" value="T-LYMPHOCYTE ACTIVATION ANTIGEN"/>
    <property type="match status" value="1"/>
</dbReference>
<keyword evidence="13" id="KW-1185">Reference proteome</keyword>
<dbReference type="GO" id="GO:0031295">
    <property type="term" value="P:T cell costimulation"/>
    <property type="evidence" value="ECO:0007669"/>
    <property type="project" value="TreeGrafter"/>
</dbReference>
<dbReference type="GO" id="GO:0007166">
    <property type="term" value="P:cell surface receptor signaling pathway"/>
    <property type="evidence" value="ECO:0007669"/>
    <property type="project" value="TreeGrafter"/>
</dbReference>
<keyword evidence="6" id="KW-0472">Membrane</keyword>
<keyword evidence="7" id="KW-1015">Disulfide bond</keyword>
<keyword evidence="2" id="KW-1003">Cell membrane</keyword>
<gene>
    <name evidence="12" type="ORF">SKAU_G00057840</name>
</gene>
<sequence length="324" mass="35839">MFEIMKRDRTFSSTGTSTIGQPILLVLNEHTTQAVTVYPVELQEEEEEGGTKELNMGFVRLLLQCLVHVSASYSSNYYMVADVGNETVLHCNWTSRVGTAQRSRSPHLWWGTPEKSVYELKGNDHFEAPDYKGRVEVELESFKAGDCSLLLRDVRFSDARLYESYVSEGKGRRFIRSVELSVKDHKYRETVAAGKSLQLKLHTTQAATVVFVGNEVAGAVVVWQRGGGGSGQGGRLSEGEKELTLSDVKLEDSGTYKVLDPQGQVVSTVDVTVEEVLPKQSVPESTVDQRYMEDARDAQSSAFRASGASLITGSLLLFSLHLLF</sequence>
<dbReference type="Proteomes" id="UP001152622">
    <property type="component" value="Chromosome 2"/>
</dbReference>
<feature type="domain" description="Immunoglobulin" evidence="11">
    <location>
        <begin position="186"/>
        <end position="274"/>
    </location>
</feature>
<dbReference type="GO" id="GO:0042102">
    <property type="term" value="P:positive regulation of T cell proliferation"/>
    <property type="evidence" value="ECO:0007669"/>
    <property type="project" value="TreeGrafter"/>
</dbReference>
<dbReference type="InterPro" id="IPR003599">
    <property type="entry name" value="Ig_sub"/>
</dbReference>
<dbReference type="EMBL" id="JAINUF010000002">
    <property type="protein sequence ID" value="KAJ8375204.1"/>
    <property type="molecule type" value="Genomic_DNA"/>
</dbReference>
<evidence type="ECO:0000313" key="13">
    <source>
        <dbReference type="Proteomes" id="UP001152622"/>
    </source>
</evidence>
<dbReference type="SUPFAM" id="SSF48726">
    <property type="entry name" value="Immunoglobulin"/>
    <property type="match status" value="2"/>
</dbReference>
<dbReference type="GO" id="GO:0006955">
    <property type="term" value="P:immune response"/>
    <property type="evidence" value="ECO:0007669"/>
    <property type="project" value="TreeGrafter"/>
</dbReference>
<keyword evidence="10" id="KW-0393">Immunoglobulin domain</keyword>
<keyword evidence="3" id="KW-0812">Transmembrane</keyword>
<reference evidence="12" key="1">
    <citation type="journal article" date="2023" name="Science">
        <title>Genome structures resolve the early diversification of teleost fishes.</title>
        <authorList>
            <person name="Parey E."/>
            <person name="Louis A."/>
            <person name="Montfort J."/>
            <person name="Bouchez O."/>
            <person name="Roques C."/>
            <person name="Iampietro C."/>
            <person name="Lluch J."/>
            <person name="Castinel A."/>
            <person name="Donnadieu C."/>
            <person name="Desvignes T."/>
            <person name="Floi Bucao C."/>
            <person name="Jouanno E."/>
            <person name="Wen M."/>
            <person name="Mejri S."/>
            <person name="Dirks R."/>
            <person name="Jansen H."/>
            <person name="Henkel C."/>
            <person name="Chen W.J."/>
            <person name="Zahm M."/>
            <person name="Cabau C."/>
            <person name="Klopp C."/>
            <person name="Thompson A.W."/>
            <person name="Robinson-Rechavi M."/>
            <person name="Braasch I."/>
            <person name="Lecointre G."/>
            <person name="Bobe J."/>
            <person name="Postlethwait J.H."/>
            <person name="Berthelot C."/>
            <person name="Roest Crollius H."/>
            <person name="Guiguen Y."/>
        </authorList>
    </citation>
    <scope>NUCLEOTIDE SEQUENCE</scope>
    <source>
        <strain evidence="12">WJC10195</strain>
    </source>
</reference>